<reference evidence="2" key="2">
    <citation type="submission" date="2021-04" db="EMBL/GenBank/DDBJ databases">
        <authorList>
            <person name="Gilroy R."/>
        </authorList>
    </citation>
    <scope>NUCLEOTIDE SEQUENCE</scope>
    <source>
        <strain evidence="2">ChiHjej13B12-752</strain>
    </source>
</reference>
<keyword evidence="1" id="KW-1133">Transmembrane helix</keyword>
<dbReference type="AlphaFoldDB" id="A0A9D1QH27"/>
<accession>A0A9D1QH27</accession>
<proteinExistence type="predicted"/>
<organism evidence="2 3">
    <name type="scientific">Candidatus Salinicoccus stercoripullorum</name>
    <dbReference type="NCBI Taxonomy" id="2838756"/>
    <lineage>
        <taxon>Bacteria</taxon>
        <taxon>Bacillati</taxon>
        <taxon>Bacillota</taxon>
        <taxon>Bacilli</taxon>
        <taxon>Bacillales</taxon>
        <taxon>Staphylococcaceae</taxon>
        <taxon>Salinicoccus</taxon>
    </lineage>
</organism>
<sequence length="51" mass="5502">MKVAAAICFGLGTLIMFGTQTFLPDALTIPGYFAVFFLFVAGIYITYGSEL</sequence>
<dbReference type="EMBL" id="DXHR01000028">
    <property type="protein sequence ID" value="HIW13180.1"/>
    <property type="molecule type" value="Genomic_DNA"/>
</dbReference>
<evidence type="ECO:0000313" key="2">
    <source>
        <dbReference type="EMBL" id="HIW13180.1"/>
    </source>
</evidence>
<gene>
    <name evidence="2" type="ORF">H9891_08540</name>
</gene>
<keyword evidence="1" id="KW-0472">Membrane</keyword>
<reference evidence="2" key="1">
    <citation type="journal article" date="2021" name="PeerJ">
        <title>Extensive microbial diversity within the chicken gut microbiome revealed by metagenomics and culture.</title>
        <authorList>
            <person name="Gilroy R."/>
            <person name="Ravi A."/>
            <person name="Getino M."/>
            <person name="Pursley I."/>
            <person name="Horton D.L."/>
            <person name="Alikhan N.F."/>
            <person name="Baker D."/>
            <person name="Gharbi K."/>
            <person name="Hall N."/>
            <person name="Watson M."/>
            <person name="Adriaenssens E.M."/>
            <person name="Foster-Nyarko E."/>
            <person name="Jarju S."/>
            <person name="Secka A."/>
            <person name="Antonio M."/>
            <person name="Oren A."/>
            <person name="Chaudhuri R.R."/>
            <person name="La Ragione R."/>
            <person name="Hildebrand F."/>
            <person name="Pallen M.J."/>
        </authorList>
    </citation>
    <scope>NUCLEOTIDE SEQUENCE</scope>
    <source>
        <strain evidence="2">ChiHjej13B12-752</strain>
    </source>
</reference>
<protein>
    <submittedName>
        <fullName evidence="2">Uncharacterized protein</fullName>
    </submittedName>
</protein>
<evidence type="ECO:0000313" key="3">
    <source>
        <dbReference type="Proteomes" id="UP000823989"/>
    </source>
</evidence>
<keyword evidence="1" id="KW-0812">Transmembrane</keyword>
<evidence type="ECO:0000256" key="1">
    <source>
        <dbReference type="SAM" id="Phobius"/>
    </source>
</evidence>
<comment type="caution">
    <text evidence="2">The sequence shown here is derived from an EMBL/GenBank/DDBJ whole genome shotgun (WGS) entry which is preliminary data.</text>
</comment>
<name>A0A9D1QH27_9STAP</name>
<feature type="transmembrane region" description="Helical" evidence="1">
    <location>
        <begin position="28"/>
        <end position="47"/>
    </location>
</feature>
<dbReference type="Proteomes" id="UP000823989">
    <property type="component" value="Unassembled WGS sequence"/>
</dbReference>